<protein>
    <submittedName>
        <fullName evidence="3">Tigger transposable element-derived protein 4</fullName>
    </submittedName>
</protein>
<gene>
    <name evidence="3" type="ORF">KUF71_013949</name>
</gene>
<dbReference type="EMBL" id="JAHWGI010001240">
    <property type="protein sequence ID" value="KAK3925700.1"/>
    <property type="molecule type" value="Genomic_DNA"/>
</dbReference>
<evidence type="ECO:0000256" key="1">
    <source>
        <dbReference type="SAM" id="MobiDB-lite"/>
    </source>
</evidence>
<dbReference type="AlphaFoldDB" id="A0AAE1LNB3"/>
<feature type="compositionally biased region" description="Acidic residues" evidence="1">
    <location>
        <begin position="357"/>
        <end position="374"/>
    </location>
</feature>
<comment type="caution">
    <text evidence="3">The sequence shown here is derived from an EMBL/GenBank/DDBJ whole genome shotgun (WGS) entry which is preliminary data.</text>
</comment>
<feature type="domain" description="DDE-1" evidence="2">
    <location>
        <begin position="140"/>
        <end position="298"/>
    </location>
</feature>
<organism evidence="3 4">
    <name type="scientific">Frankliniella fusca</name>
    <dbReference type="NCBI Taxonomy" id="407009"/>
    <lineage>
        <taxon>Eukaryota</taxon>
        <taxon>Metazoa</taxon>
        <taxon>Ecdysozoa</taxon>
        <taxon>Arthropoda</taxon>
        <taxon>Hexapoda</taxon>
        <taxon>Insecta</taxon>
        <taxon>Pterygota</taxon>
        <taxon>Neoptera</taxon>
        <taxon>Paraneoptera</taxon>
        <taxon>Thysanoptera</taxon>
        <taxon>Terebrantia</taxon>
        <taxon>Thripoidea</taxon>
        <taxon>Thripidae</taxon>
        <taxon>Frankliniella</taxon>
    </lineage>
</organism>
<dbReference type="PANTHER" id="PTHR19303:SF73">
    <property type="entry name" value="PROTEIN PDC2"/>
    <property type="match status" value="1"/>
</dbReference>
<reference evidence="3" key="2">
    <citation type="journal article" date="2023" name="BMC Genomics">
        <title>Pest status, molecular evolution, and epigenetic factors derived from the genome assembly of Frankliniella fusca, a thysanopteran phytovirus vector.</title>
        <authorList>
            <person name="Catto M.A."/>
            <person name="Labadie P.E."/>
            <person name="Jacobson A.L."/>
            <person name="Kennedy G.G."/>
            <person name="Srinivasan R."/>
            <person name="Hunt B.G."/>
        </authorList>
    </citation>
    <scope>NUCLEOTIDE SEQUENCE</scope>
    <source>
        <strain evidence="3">PL_HMW_Pooled</strain>
    </source>
</reference>
<dbReference type="Pfam" id="PF03184">
    <property type="entry name" value="DDE_1"/>
    <property type="match status" value="1"/>
</dbReference>
<accession>A0AAE1LNB3</accession>
<dbReference type="Proteomes" id="UP001219518">
    <property type="component" value="Unassembled WGS sequence"/>
</dbReference>
<dbReference type="InterPro" id="IPR004875">
    <property type="entry name" value="DDE_SF_endonuclease_dom"/>
</dbReference>
<evidence type="ECO:0000313" key="4">
    <source>
        <dbReference type="Proteomes" id="UP001219518"/>
    </source>
</evidence>
<proteinExistence type="predicted"/>
<evidence type="ECO:0000259" key="2">
    <source>
        <dbReference type="Pfam" id="PF03184"/>
    </source>
</evidence>
<dbReference type="GO" id="GO:0003677">
    <property type="term" value="F:DNA binding"/>
    <property type="evidence" value="ECO:0007669"/>
    <property type="project" value="TreeGrafter"/>
</dbReference>
<sequence length="384" mass="43758">MDLVHRHGVKTQEAIECRYSWKHHRKRIKVAKNPELEAALVNFITQARAMPVKVPITFPVLKRDAKNIALRCFSGKRLEDSADVPDTTIEALRSQVLSSILNGYRLKDINNADEFGLFYNLLPDRTMCLDKEDAHGNKYDKLVPFVLGKSRKPRCSANIRTLPWDYASQVNSWMTTEECTRWLDKPNNKIRIQKRNIVLLFDNCPAHPAHVQLSDVKLVFLPKNTTSMLQPMDHGITRNVKHYYRTRLVQRLCNLIGRPNVQKKDCLINVYHTLHFSRLIFTNEIGVFLLQWAWTQVKAETNEDSDFNSPDTNVEEIETEPRSAVTSESEGSESENGMEHEATAEQGGTVDDRDGVGEDEDAGDHEGTGDDEDMSAAKNIVVKK</sequence>
<feature type="region of interest" description="Disordered" evidence="1">
    <location>
        <begin position="301"/>
        <end position="384"/>
    </location>
</feature>
<dbReference type="InterPro" id="IPR050863">
    <property type="entry name" value="CenT-Element_Derived"/>
</dbReference>
<keyword evidence="4" id="KW-1185">Reference proteome</keyword>
<reference evidence="3" key="1">
    <citation type="submission" date="2021-07" db="EMBL/GenBank/DDBJ databases">
        <authorList>
            <person name="Catto M.A."/>
            <person name="Jacobson A."/>
            <person name="Kennedy G."/>
            <person name="Labadie P."/>
            <person name="Hunt B.G."/>
            <person name="Srinivasan R."/>
        </authorList>
    </citation>
    <scope>NUCLEOTIDE SEQUENCE</scope>
    <source>
        <strain evidence="3">PL_HMW_Pooled</strain>
        <tissue evidence="3">Head</tissue>
    </source>
</reference>
<dbReference type="GO" id="GO:0005634">
    <property type="term" value="C:nucleus"/>
    <property type="evidence" value="ECO:0007669"/>
    <property type="project" value="TreeGrafter"/>
</dbReference>
<dbReference type="PANTHER" id="PTHR19303">
    <property type="entry name" value="TRANSPOSON"/>
    <property type="match status" value="1"/>
</dbReference>
<name>A0AAE1LNB3_9NEOP</name>
<evidence type="ECO:0000313" key="3">
    <source>
        <dbReference type="EMBL" id="KAK3925700.1"/>
    </source>
</evidence>